<dbReference type="RefSeq" id="YP_007890527.1">
    <property type="nucleotide sequence ID" value="NC_021124.1"/>
</dbReference>
<proteinExistence type="inferred from homology"/>
<geneLocation type="mitochondrion" evidence="5"/>
<evidence type="ECO:0000256" key="2">
    <source>
        <dbReference type="ARBA" id="ARBA00022980"/>
    </source>
</evidence>
<dbReference type="InterPro" id="IPR037229">
    <property type="entry name" value="Ribosomal_bL35_sf"/>
</dbReference>
<dbReference type="NCBIfam" id="TIGR00001">
    <property type="entry name" value="rpmI_bact"/>
    <property type="match status" value="1"/>
</dbReference>
<gene>
    <name evidence="5" type="primary">rpl35</name>
</gene>
<reference evidence="5" key="1">
    <citation type="journal article" date="2013" name="Genome Biol. Evol.">
        <title>Strikingly bacteria-like and gene-rich mitochondrial genomes throughout jakobid protists.</title>
        <authorList>
            <person name="Burger G."/>
            <person name="Gray M.W."/>
            <person name="Forget L."/>
            <person name="Lang B.F."/>
        </authorList>
    </citation>
    <scope>NUCLEOTIDE SEQUENCE</scope>
    <source>
        <strain evidence="5">ATCC PRA-185</strain>
    </source>
</reference>
<dbReference type="InterPro" id="IPR021137">
    <property type="entry name" value="Ribosomal_bL35-like"/>
</dbReference>
<comment type="similarity">
    <text evidence="1 4">Belongs to the bacterial ribosomal protein bL35 family.</text>
</comment>
<evidence type="ECO:0000313" key="5">
    <source>
        <dbReference type="EMBL" id="AGH24021.1"/>
    </source>
</evidence>
<dbReference type="Gene3D" id="4.10.410.60">
    <property type="match status" value="1"/>
</dbReference>
<dbReference type="GO" id="GO:0006412">
    <property type="term" value="P:translation"/>
    <property type="evidence" value="ECO:0007669"/>
    <property type="project" value="InterPro"/>
</dbReference>
<dbReference type="Pfam" id="PF01632">
    <property type="entry name" value="Ribosomal_L35p"/>
    <property type="match status" value="1"/>
</dbReference>
<protein>
    <recommendedName>
        <fullName evidence="4">50S ribosomal protein L35</fullName>
    </recommendedName>
</protein>
<evidence type="ECO:0000256" key="1">
    <source>
        <dbReference type="ARBA" id="ARBA00006598"/>
    </source>
</evidence>
<dbReference type="AlphaFoldDB" id="M4Q9H8"/>
<dbReference type="InterPro" id="IPR001706">
    <property type="entry name" value="Ribosomal_bL35"/>
</dbReference>
<dbReference type="GO" id="GO:1990904">
    <property type="term" value="C:ribonucleoprotein complex"/>
    <property type="evidence" value="ECO:0007669"/>
    <property type="project" value="UniProtKB-KW"/>
</dbReference>
<evidence type="ECO:0000256" key="3">
    <source>
        <dbReference type="ARBA" id="ARBA00023274"/>
    </source>
</evidence>
<dbReference type="PRINTS" id="PR00064">
    <property type="entry name" value="RIBOSOMALL35"/>
</dbReference>
<evidence type="ECO:0000256" key="4">
    <source>
        <dbReference type="RuleBase" id="RU000568"/>
    </source>
</evidence>
<organism evidence="5">
    <name type="scientific">Andalucia godoyi</name>
    <name type="common">Flagellate</name>
    <dbReference type="NCBI Taxonomy" id="505711"/>
    <lineage>
        <taxon>Eukaryota</taxon>
        <taxon>Discoba</taxon>
        <taxon>Jakobida</taxon>
        <taxon>Andalucina</taxon>
        <taxon>Andaluciidae</taxon>
        <taxon>Andalucia</taxon>
    </lineage>
</organism>
<keyword evidence="2 4" id="KW-0689">Ribosomal protein</keyword>
<sequence>MNYKMKTKKAIQKRFALTGSGQVKCLSSGIRHRLTSKTSNRNRNHFGFHLLHPTDVKRIQKHIRNFASQ</sequence>
<keyword evidence="3 4" id="KW-0687">Ribonucleoprotein</keyword>
<dbReference type="GO" id="GO:0003735">
    <property type="term" value="F:structural constituent of ribosome"/>
    <property type="evidence" value="ECO:0007669"/>
    <property type="project" value="InterPro"/>
</dbReference>
<keyword evidence="5" id="KW-0496">Mitochondrion</keyword>
<dbReference type="EMBL" id="KC353352">
    <property type="protein sequence ID" value="AGH24021.1"/>
    <property type="molecule type" value="Genomic_DNA"/>
</dbReference>
<dbReference type="GeneID" id="15332884"/>
<dbReference type="SUPFAM" id="SSF143034">
    <property type="entry name" value="L35p-like"/>
    <property type="match status" value="1"/>
</dbReference>
<dbReference type="InterPro" id="IPR018265">
    <property type="entry name" value="Ribosomal_bL35_CS"/>
</dbReference>
<accession>M4Q9H8</accession>
<dbReference type="GO" id="GO:0005840">
    <property type="term" value="C:ribosome"/>
    <property type="evidence" value="ECO:0007669"/>
    <property type="project" value="UniProtKB-KW"/>
</dbReference>
<name>M4Q9H8_ANDGO</name>
<dbReference type="HAMAP" id="MF_00514">
    <property type="entry name" value="Ribosomal_bL35"/>
    <property type="match status" value="1"/>
</dbReference>
<dbReference type="PROSITE" id="PS00936">
    <property type="entry name" value="RIBOSOMAL_L35"/>
    <property type="match status" value="1"/>
</dbReference>